<keyword evidence="1" id="KW-0732">Signal</keyword>
<keyword evidence="2" id="KW-0472">Membrane</keyword>
<keyword evidence="2" id="KW-1133">Transmembrane helix</keyword>
<proteinExistence type="predicted"/>
<dbReference type="PANTHER" id="PTHR34216:SF7">
    <property type="entry name" value="POLY-BETA-1,6-N-ACETYL-D-GLUCOSAMINE N-DEACETYLASE"/>
    <property type="match status" value="1"/>
</dbReference>
<sequence length="357" mass="40170">MALNAQKELMQLKPARNQISSDFLKVCLRLRNPGDPYPMRLTGINWRSVFASMLGRACEFDSEDSKAHQPSQGSFMLLTFTGRRTCLRSRCIGILLAGLSWLAFTFGVHAQTPPQRVPILVYHRFASSVNDSMTVRVSTFNAQLRFLRERGYQVVPLRQVVSWLTDPSTKLPPRPIVLTVDDGHQSVFNELLPIAQQEHLPITLFIYPSAISNASYALTWDQVRKLKQTGLFDVQSHTYWHPNFNIERRHRSAADFQHFVRSQLDLSRQRIEAEVGGRVDLLAWPFGICDDELMALAAGEGYIAAFSLEPGSVYRHSRMLALPRFLMVDSYGVTGLAHLLGEPSPQPGLSSDSGGDR</sequence>
<evidence type="ECO:0000313" key="5">
    <source>
        <dbReference type="Proteomes" id="UP001629274"/>
    </source>
</evidence>
<feature type="domain" description="NodB homology" evidence="3">
    <location>
        <begin position="174"/>
        <end position="357"/>
    </location>
</feature>
<keyword evidence="2" id="KW-0812">Transmembrane</keyword>
<dbReference type="Gene3D" id="3.20.20.370">
    <property type="entry name" value="Glycoside hydrolase/deacetylase"/>
    <property type="match status" value="1"/>
</dbReference>
<evidence type="ECO:0000256" key="2">
    <source>
        <dbReference type="SAM" id="Phobius"/>
    </source>
</evidence>
<protein>
    <submittedName>
        <fullName evidence="4">Polysaccharide deacetylase family protein</fullName>
    </submittedName>
</protein>
<dbReference type="InterPro" id="IPR002509">
    <property type="entry name" value="NODB_dom"/>
</dbReference>
<dbReference type="PROSITE" id="PS51677">
    <property type="entry name" value="NODB"/>
    <property type="match status" value="1"/>
</dbReference>
<evidence type="ECO:0000256" key="1">
    <source>
        <dbReference type="ARBA" id="ARBA00022729"/>
    </source>
</evidence>
<evidence type="ECO:0000259" key="3">
    <source>
        <dbReference type="PROSITE" id="PS51677"/>
    </source>
</evidence>
<dbReference type="PANTHER" id="PTHR34216">
    <property type="match status" value="1"/>
</dbReference>
<dbReference type="CDD" id="cd10918">
    <property type="entry name" value="CE4_NodB_like_5s_6s"/>
    <property type="match status" value="1"/>
</dbReference>
<reference evidence="4 5" key="1">
    <citation type="journal article" date="2024" name="Chem. Sci.">
        <title>Discovery of megapolipeptins by genome mining of a Burkholderiales bacteria collection.</title>
        <authorList>
            <person name="Paulo B.S."/>
            <person name="Recchia M.J.J."/>
            <person name="Lee S."/>
            <person name="Fergusson C.H."/>
            <person name="Romanowski S.B."/>
            <person name="Hernandez A."/>
            <person name="Krull N."/>
            <person name="Liu D.Y."/>
            <person name="Cavanagh H."/>
            <person name="Bos A."/>
            <person name="Gray C.A."/>
            <person name="Murphy B.T."/>
            <person name="Linington R.G."/>
            <person name="Eustaquio A.S."/>
        </authorList>
    </citation>
    <scope>NUCLEOTIDE SEQUENCE [LARGE SCALE GENOMIC DNA]</scope>
    <source>
        <strain evidence="4 5">RL17-351-BIE-A</strain>
    </source>
</reference>
<dbReference type="InterPro" id="IPR011330">
    <property type="entry name" value="Glyco_hydro/deAcase_b/a-brl"/>
</dbReference>
<organism evidence="4 5">
    <name type="scientific">Paraburkholderia phytofirmans</name>
    <dbReference type="NCBI Taxonomy" id="261302"/>
    <lineage>
        <taxon>Bacteria</taxon>
        <taxon>Pseudomonadati</taxon>
        <taxon>Pseudomonadota</taxon>
        <taxon>Betaproteobacteria</taxon>
        <taxon>Burkholderiales</taxon>
        <taxon>Burkholderiaceae</taxon>
        <taxon>Paraburkholderia</taxon>
    </lineage>
</organism>
<feature type="transmembrane region" description="Helical" evidence="2">
    <location>
        <begin position="91"/>
        <end position="110"/>
    </location>
</feature>
<name>A0ABW9BBS3_9BURK</name>
<evidence type="ECO:0000313" key="4">
    <source>
        <dbReference type="EMBL" id="MFM0237382.1"/>
    </source>
</evidence>
<dbReference type="Pfam" id="PF01522">
    <property type="entry name" value="Polysacc_deac_1"/>
    <property type="match status" value="1"/>
</dbReference>
<gene>
    <name evidence="4" type="ORF">PQR03_04500</name>
</gene>
<dbReference type="InterPro" id="IPR051398">
    <property type="entry name" value="Polysacch_Deacetylase"/>
</dbReference>
<accession>A0ABW9BBS3</accession>
<dbReference type="Proteomes" id="UP001629274">
    <property type="component" value="Unassembled WGS sequence"/>
</dbReference>
<comment type="caution">
    <text evidence="4">The sequence shown here is derived from an EMBL/GenBank/DDBJ whole genome shotgun (WGS) entry which is preliminary data.</text>
</comment>
<dbReference type="SUPFAM" id="SSF88713">
    <property type="entry name" value="Glycoside hydrolase/deacetylase"/>
    <property type="match status" value="1"/>
</dbReference>
<dbReference type="EMBL" id="JAQQDR010000002">
    <property type="protein sequence ID" value="MFM0237382.1"/>
    <property type="molecule type" value="Genomic_DNA"/>
</dbReference>
<dbReference type="RefSeq" id="WP_012427463.1">
    <property type="nucleotide sequence ID" value="NZ_JAQQCK010000001.1"/>
</dbReference>
<keyword evidence="5" id="KW-1185">Reference proteome</keyword>